<evidence type="ECO:0000256" key="1">
    <source>
        <dbReference type="SAM" id="MobiDB-lite"/>
    </source>
</evidence>
<proteinExistence type="predicted"/>
<comment type="caution">
    <text evidence="3">The sequence shown here is derived from an EMBL/GenBank/DDBJ whole genome shotgun (WGS) entry which is preliminary data.</text>
</comment>
<reference evidence="3 4" key="1">
    <citation type="submission" date="2021-07" db="EMBL/GenBank/DDBJ databases">
        <title>Characterization of Violacein-producing bacteria and related species.</title>
        <authorList>
            <person name="Wilson H.S."/>
            <person name="De Leon M.E."/>
        </authorList>
    </citation>
    <scope>NUCLEOTIDE SEQUENCE [LARGE SCALE GENOMIC DNA]</scope>
    <source>
        <strain evidence="3 4">HSC-2F05</strain>
    </source>
</reference>
<accession>A0ABS7Y964</accession>
<sequence length="72" mass="7976">MWIVAVAWIYVVALMAATEASIVHGVMTFLFYCALPLSLVFYLTGAKRRRARRSRQAAEAVRTAQDATRGDG</sequence>
<dbReference type="EMBL" id="JAHYBX010000003">
    <property type="protein sequence ID" value="MCA1856226.1"/>
    <property type="molecule type" value="Genomic_DNA"/>
</dbReference>
<evidence type="ECO:0000313" key="4">
    <source>
        <dbReference type="Proteomes" id="UP001198602"/>
    </source>
</evidence>
<dbReference type="RefSeq" id="WP_225238530.1">
    <property type="nucleotide sequence ID" value="NZ_JAHYBX010000003.1"/>
</dbReference>
<keyword evidence="2" id="KW-1133">Transmembrane helix</keyword>
<keyword evidence="4" id="KW-1185">Reference proteome</keyword>
<feature type="transmembrane region" description="Helical" evidence="2">
    <location>
        <begin position="26"/>
        <end position="45"/>
    </location>
</feature>
<name>A0ABS7Y964_9BURK</name>
<keyword evidence="2" id="KW-0812">Transmembrane</keyword>
<evidence type="ECO:0008006" key="5">
    <source>
        <dbReference type="Google" id="ProtNLM"/>
    </source>
</evidence>
<evidence type="ECO:0000256" key="2">
    <source>
        <dbReference type="SAM" id="Phobius"/>
    </source>
</evidence>
<gene>
    <name evidence="3" type="ORF">LE190_09835</name>
</gene>
<keyword evidence="2" id="KW-0472">Membrane</keyword>
<protein>
    <recommendedName>
        <fullName evidence="5">Transmembrane protein</fullName>
    </recommendedName>
</protein>
<evidence type="ECO:0000313" key="3">
    <source>
        <dbReference type="EMBL" id="MCA1856226.1"/>
    </source>
</evidence>
<organism evidence="3 4">
    <name type="scientific">Massilia hydrophila</name>
    <dbReference type="NCBI Taxonomy" id="3044279"/>
    <lineage>
        <taxon>Bacteria</taxon>
        <taxon>Pseudomonadati</taxon>
        <taxon>Pseudomonadota</taxon>
        <taxon>Betaproteobacteria</taxon>
        <taxon>Burkholderiales</taxon>
        <taxon>Oxalobacteraceae</taxon>
        <taxon>Telluria group</taxon>
        <taxon>Massilia</taxon>
    </lineage>
</organism>
<dbReference type="Proteomes" id="UP001198602">
    <property type="component" value="Unassembled WGS sequence"/>
</dbReference>
<feature type="region of interest" description="Disordered" evidence="1">
    <location>
        <begin position="51"/>
        <end position="72"/>
    </location>
</feature>